<feature type="domain" description="HD" evidence="1">
    <location>
        <begin position="24"/>
        <end position="123"/>
    </location>
</feature>
<dbReference type="RefSeq" id="WP_191695897.1">
    <property type="nucleotide sequence ID" value="NZ_JACSQN010000021.1"/>
</dbReference>
<dbReference type="PANTHER" id="PTHR33594">
    <property type="entry name" value="SUPERFAMILY HYDROLASE, PUTATIVE (AFU_ORTHOLOGUE AFUA_1G03035)-RELATED"/>
    <property type="match status" value="1"/>
</dbReference>
<dbReference type="Pfam" id="PF01966">
    <property type="entry name" value="HD"/>
    <property type="match status" value="1"/>
</dbReference>
<gene>
    <name evidence="2" type="ORF">H9649_15980</name>
</gene>
<protein>
    <submittedName>
        <fullName evidence="2">HD domain-containing protein</fullName>
    </submittedName>
</protein>
<evidence type="ECO:0000313" key="2">
    <source>
        <dbReference type="EMBL" id="MBD7986071.1"/>
    </source>
</evidence>
<name>A0ABR8UDJ0_9BACL</name>
<dbReference type="PROSITE" id="PS51831">
    <property type="entry name" value="HD"/>
    <property type="match status" value="1"/>
</dbReference>
<dbReference type="Gene3D" id="1.10.3210.50">
    <property type="match status" value="1"/>
</dbReference>
<sequence length="216" mass="24208">MGTLFNECIRQVRDIYERFDASHDFDHILRVMKNAEDIAATLPEADLSIIRLAALLHDIDDPKYAELSSLSAEEVMQRAGMEKETIVQVLTIIQSVSFNGGNEKAITSIEGAVVRDADRLDAIGAIGIARTFAFGGARGRKLYDTQEISRSEMTEEEYRSKETASVTHFYEKLLLLKELMVTDEGKRLAAQRHAFMVAFLTQLEEETGSSFQPKSL</sequence>
<dbReference type="PANTHER" id="PTHR33594:SF1">
    <property type="entry name" value="HD_PDEASE DOMAIN-CONTAINING PROTEIN"/>
    <property type="match status" value="1"/>
</dbReference>
<comment type="caution">
    <text evidence="2">The sequence shown here is derived from an EMBL/GenBank/DDBJ whole genome shotgun (WGS) entry which is preliminary data.</text>
</comment>
<reference evidence="2 3" key="1">
    <citation type="submission" date="2020-08" db="EMBL/GenBank/DDBJ databases">
        <title>A Genomic Blueprint of the Chicken Gut Microbiome.</title>
        <authorList>
            <person name="Gilroy R."/>
            <person name="Ravi A."/>
            <person name="Getino M."/>
            <person name="Pursley I."/>
            <person name="Horton D.L."/>
            <person name="Alikhan N.-F."/>
            <person name="Baker D."/>
            <person name="Gharbi K."/>
            <person name="Hall N."/>
            <person name="Watson M."/>
            <person name="Adriaenssens E.M."/>
            <person name="Foster-Nyarko E."/>
            <person name="Jarju S."/>
            <person name="Secka A."/>
            <person name="Antonio M."/>
            <person name="Oren A."/>
            <person name="Chaudhuri R."/>
            <person name="La Ragione R.M."/>
            <person name="Hildebrand F."/>
            <person name="Pallen M.J."/>
        </authorList>
    </citation>
    <scope>NUCLEOTIDE SEQUENCE [LARGE SCALE GENOMIC DNA]</scope>
    <source>
        <strain evidence="2 3">Sa2YVA2</strain>
    </source>
</reference>
<dbReference type="SMART" id="SM00471">
    <property type="entry name" value="HDc"/>
    <property type="match status" value="1"/>
</dbReference>
<proteinExistence type="predicted"/>
<dbReference type="Proteomes" id="UP000626786">
    <property type="component" value="Unassembled WGS sequence"/>
</dbReference>
<evidence type="ECO:0000313" key="3">
    <source>
        <dbReference type="Proteomes" id="UP000626786"/>
    </source>
</evidence>
<dbReference type="EMBL" id="JACSQN010000021">
    <property type="protein sequence ID" value="MBD7986071.1"/>
    <property type="molecule type" value="Genomic_DNA"/>
</dbReference>
<dbReference type="InterPro" id="IPR006674">
    <property type="entry name" value="HD_domain"/>
</dbReference>
<organism evidence="2 3">
    <name type="scientific">Sporosarcina quadrami</name>
    <dbReference type="NCBI Taxonomy" id="2762234"/>
    <lineage>
        <taxon>Bacteria</taxon>
        <taxon>Bacillati</taxon>
        <taxon>Bacillota</taxon>
        <taxon>Bacilli</taxon>
        <taxon>Bacillales</taxon>
        <taxon>Caryophanaceae</taxon>
        <taxon>Sporosarcina</taxon>
    </lineage>
</organism>
<dbReference type="SUPFAM" id="SSF109604">
    <property type="entry name" value="HD-domain/PDEase-like"/>
    <property type="match status" value="1"/>
</dbReference>
<dbReference type="InterPro" id="IPR003607">
    <property type="entry name" value="HD/PDEase_dom"/>
</dbReference>
<keyword evidence="3" id="KW-1185">Reference proteome</keyword>
<accession>A0ABR8UDJ0</accession>
<dbReference type="CDD" id="cd00077">
    <property type="entry name" value="HDc"/>
    <property type="match status" value="1"/>
</dbReference>
<evidence type="ECO:0000259" key="1">
    <source>
        <dbReference type="PROSITE" id="PS51831"/>
    </source>
</evidence>